<evidence type="ECO:0000256" key="10">
    <source>
        <dbReference type="ARBA" id="ARBA00048682"/>
    </source>
</evidence>
<dbReference type="Gene3D" id="2.40.10.220">
    <property type="entry name" value="predicted glycosyltransferase like domains"/>
    <property type="match status" value="1"/>
</dbReference>
<dbReference type="InterPro" id="IPR029044">
    <property type="entry name" value="Nucleotide-diphossugar_trans"/>
</dbReference>
<dbReference type="GO" id="GO:0005886">
    <property type="term" value="C:plasma membrane"/>
    <property type="evidence" value="ECO:0007669"/>
    <property type="project" value="UniProtKB-SubCell"/>
</dbReference>
<keyword evidence="2 11" id="KW-1003">Cell membrane</keyword>
<evidence type="ECO:0000256" key="11">
    <source>
        <dbReference type="RuleBase" id="RU365020"/>
    </source>
</evidence>
<dbReference type="SUPFAM" id="SSF53448">
    <property type="entry name" value="Nucleotide-diphospho-sugar transferases"/>
    <property type="match status" value="1"/>
</dbReference>
<feature type="transmembrane region" description="Helical" evidence="11">
    <location>
        <begin position="636"/>
        <end position="659"/>
    </location>
</feature>
<evidence type="ECO:0000256" key="1">
    <source>
        <dbReference type="ARBA" id="ARBA00004429"/>
    </source>
</evidence>
<comment type="function">
    <text evidence="11">Catalytic subunit of cellulose synthase. It polymerizes uridine 5'-diphosphate glucose to cellulose.</text>
</comment>
<dbReference type="GO" id="GO:0016760">
    <property type="term" value="F:cellulose synthase (UDP-forming) activity"/>
    <property type="evidence" value="ECO:0007669"/>
    <property type="project" value="UniProtKB-EC"/>
</dbReference>
<keyword evidence="7 11" id="KW-0135">Cellulose biosynthesis</keyword>
<evidence type="ECO:0000256" key="8">
    <source>
        <dbReference type="ARBA" id="ARBA00022989"/>
    </source>
</evidence>
<keyword evidence="11" id="KW-0973">c-di-GMP</keyword>
<keyword evidence="15" id="KW-1185">Reference proteome</keyword>
<dbReference type="Pfam" id="PF07238">
    <property type="entry name" value="PilZ"/>
    <property type="match status" value="1"/>
</dbReference>
<dbReference type="AlphaFoldDB" id="A0A2R3QEW3"/>
<dbReference type="Proteomes" id="UP000237925">
    <property type="component" value="Chromosome"/>
</dbReference>
<keyword evidence="8 11" id="KW-1133">Transmembrane helix</keyword>
<feature type="transmembrane region" description="Helical" evidence="11">
    <location>
        <begin position="552"/>
        <end position="570"/>
    </location>
</feature>
<feature type="transmembrane region" description="Helical" evidence="11">
    <location>
        <begin position="671"/>
        <end position="689"/>
    </location>
</feature>
<keyword evidence="5 11" id="KW-0808">Transferase</keyword>
<dbReference type="GO" id="GO:0006011">
    <property type="term" value="P:UDP-alpha-D-glucose metabolic process"/>
    <property type="evidence" value="ECO:0007669"/>
    <property type="project" value="InterPro"/>
</dbReference>
<keyword evidence="4 11" id="KW-0328">Glycosyltransferase</keyword>
<accession>A0A2R3QEW3</accession>
<name>A0A2R3QEW3_9BURK</name>
<evidence type="ECO:0000256" key="5">
    <source>
        <dbReference type="ARBA" id="ARBA00022679"/>
    </source>
</evidence>
<comment type="catalytic activity">
    <reaction evidence="10 11">
        <text>[(1-&gt;4)-beta-D-glucosyl](n) + UDP-alpha-D-glucose = [(1-&gt;4)-beta-D-glucosyl](n+1) + UDP + H(+)</text>
        <dbReference type="Rhea" id="RHEA:19929"/>
        <dbReference type="Rhea" id="RHEA-COMP:10033"/>
        <dbReference type="Rhea" id="RHEA-COMP:10034"/>
        <dbReference type="ChEBI" id="CHEBI:15378"/>
        <dbReference type="ChEBI" id="CHEBI:18246"/>
        <dbReference type="ChEBI" id="CHEBI:58223"/>
        <dbReference type="ChEBI" id="CHEBI:58885"/>
        <dbReference type="EC" id="2.4.1.12"/>
    </reaction>
</comment>
<evidence type="ECO:0000313" key="15">
    <source>
        <dbReference type="Proteomes" id="UP000237925"/>
    </source>
</evidence>
<protein>
    <recommendedName>
        <fullName evidence="11">Cellulose synthase catalytic subunit [UDP-forming]</fullName>
        <ecNumber evidence="11">2.4.1.12</ecNumber>
    </recommendedName>
</protein>
<evidence type="ECO:0000256" key="2">
    <source>
        <dbReference type="ARBA" id="ARBA00022475"/>
    </source>
</evidence>
<dbReference type="PANTHER" id="PTHR43867">
    <property type="entry name" value="CELLULOSE SYNTHASE CATALYTIC SUBUNIT A [UDP-FORMING]"/>
    <property type="match status" value="1"/>
</dbReference>
<comment type="subcellular location">
    <subcellularLocation>
        <location evidence="1">Cell inner membrane</location>
        <topology evidence="1">Multi-pass membrane protein</topology>
    </subcellularLocation>
</comment>
<dbReference type="InterPro" id="IPR050321">
    <property type="entry name" value="Glycosyltr_2/OpgH_subfam"/>
</dbReference>
<comment type="cofactor">
    <cofactor evidence="11">
        <name>Mg(2+)</name>
        <dbReference type="ChEBI" id="CHEBI:18420"/>
    </cofactor>
</comment>
<dbReference type="RefSeq" id="WP_106684760.1">
    <property type="nucleotide sequence ID" value="NZ_CP027667.1"/>
</dbReference>
<dbReference type="KEGG" id="mela:C6568_14470"/>
<feature type="transmembrane region" description="Helical" evidence="11">
    <location>
        <begin position="150"/>
        <end position="166"/>
    </location>
</feature>
<dbReference type="SUPFAM" id="SSF141371">
    <property type="entry name" value="PilZ domain-like"/>
    <property type="match status" value="1"/>
</dbReference>
<evidence type="ECO:0000256" key="6">
    <source>
        <dbReference type="ARBA" id="ARBA00022692"/>
    </source>
</evidence>
<evidence type="ECO:0000256" key="9">
    <source>
        <dbReference type="ARBA" id="ARBA00023136"/>
    </source>
</evidence>
<keyword evidence="9 11" id="KW-0472">Membrane</keyword>
<feature type="transmembrane region" description="Helical" evidence="11">
    <location>
        <begin position="230"/>
        <end position="251"/>
    </location>
</feature>
<sequence length="853" mass="94247">MSAHAILVWLARQLQVAEPRRLSSWLRSLVLKPPVRASARPAQPQDVPDPCAALARALGLPLLAADHRLWLQGLFVSPAPDLAFWPWLGRELAQIAAPLAHALRAALHWLSWPLRQLIAALETLAATLHERAAGPRLGQALDPLMASAPLRWLMALVTVAIGLVAMTTPLNWLGQVLFLASMWMLSMVLRRLPGRYPSLALAAIGLLAMGRYAWWRVTTTLEFDTLVEAVLGYGLLAAEAYTWLIVVLGFVQSAWPLKRHAATLPADPATWPTVDVLIPTYNEALSVVRPAVLAALALDWPADRLRVHLLDDGRREEFRAFAAEVGVHYLARTGNLHAKAGNLNHALGLTDGELVAIFDCDHIVTRSFLKATVGWFLRDPRCAMLQTPHHFFSPDPFERNLGTFRRVPNEGALFYGLVQDGNDFWNATFFCGSCAVIRRAPLMEVGGIATETVTEDAHTALKLHRRGYTTAYLNETLAAGLATESLSAHVGQRIRWARGMAQIFRTDNPLLGPGLTLWQRLCYSNAMLHFLFGLPRLVFLTAPMAYLFFHVYIIHAQAALLALYVLPYILQSSIANAHVQGRYRHTFWAEVYETVLAWYVALPTTLAMLNPKLGKFNVTAKGGLVERSYFDWTTSLPYVALVLLNLAALAAGVVRLVWWNTDETGTVLLNLIWTSYSLIMLGAAMGVALEARQVRSMHRVAARLPAALYLSDGRVLRAACGDYSMTGLGLEVDAQLTPAIGELVHVGLWWDERECAFPARVAMLKGQGALGVQFAALTPRQQVELVQCTFARPDSWTHWDNARDADRPLQGLREIIQLGLRGYRRLGTAIAHGLRQRVPEAGPPVPAKSLHAT</sequence>
<dbReference type="EC" id="2.4.1.12" evidence="11"/>
<organism evidence="14 15">
    <name type="scientific">Melaminivora suipulveris</name>
    <dbReference type="NCBI Taxonomy" id="2109913"/>
    <lineage>
        <taxon>Bacteria</taxon>
        <taxon>Pseudomonadati</taxon>
        <taxon>Pseudomonadota</taxon>
        <taxon>Betaproteobacteria</taxon>
        <taxon>Burkholderiales</taxon>
        <taxon>Comamonadaceae</taxon>
        <taxon>Melaminivora</taxon>
    </lineage>
</organism>
<dbReference type="Pfam" id="PF00535">
    <property type="entry name" value="Glycos_transf_2"/>
    <property type="match status" value="1"/>
</dbReference>
<gene>
    <name evidence="14" type="ORF">C6568_14470</name>
</gene>
<evidence type="ECO:0000256" key="3">
    <source>
        <dbReference type="ARBA" id="ARBA00022519"/>
    </source>
</evidence>
<feature type="transmembrane region" description="Helical" evidence="11">
    <location>
        <begin position="196"/>
        <end position="215"/>
    </location>
</feature>
<dbReference type="InterPro" id="IPR003919">
    <property type="entry name" value="Cell_synth_A"/>
</dbReference>
<dbReference type="GO" id="GO:0035438">
    <property type="term" value="F:cyclic-di-GMP binding"/>
    <property type="evidence" value="ECO:0007669"/>
    <property type="project" value="InterPro"/>
</dbReference>
<feature type="domain" description="Glycosyltransferase 2-like" evidence="12">
    <location>
        <begin position="276"/>
        <end position="445"/>
    </location>
</feature>
<dbReference type="PRINTS" id="PR01439">
    <property type="entry name" value="CELLSNTHASEA"/>
</dbReference>
<dbReference type="InterPro" id="IPR001173">
    <property type="entry name" value="Glyco_trans_2-like"/>
</dbReference>
<evidence type="ECO:0000313" key="14">
    <source>
        <dbReference type="EMBL" id="AVO50309.1"/>
    </source>
</evidence>
<dbReference type="CDD" id="cd06421">
    <property type="entry name" value="CESA_CelA_like"/>
    <property type="match status" value="1"/>
</dbReference>
<dbReference type="Gene3D" id="3.90.550.10">
    <property type="entry name" value="Spore Coat Polysaccharide Biosynthesis Protein SpsA, Chain A"/>
    <property type="match status" value="1"/>
</dbReference>
<evidence type="ECO:0000259" key="13">
    <source>
        <dbReference type="Pfam" id="PF07238"/>
    </source>
</evidence>
<dbReference type="NCBIfam" id="NF008558">
    <property type="entry name" value="PRK11498.1"/>
    <property type="match status" value="1"/>
</dbReference>
<dbReference type="UniPathway" id="UPA00694"/>
<dbReference type="InterPro" id="IPR009875">
    <property type="entry name" value="PilZ_domain"/>
</dbReference>
<feature type="domain" description="PilZ" evidence="13">
    <location>
        <begin position="693"/>
        <end position="790"/>
    </location>
</feature>
<reference evidence="14 15" key="1">
    <citation type="submission" date="2018-03" db="EMBL/GenBank/DDBJ databases">
        <title>Genome sequencing of Melaminivora sp.</title>
        <authorList>
            <person name="Kim S.-J."/>
            <person name="Heo J."/>
            <person name="Ahn J.-H."/>
            <person name="Kwon S.-W."/>
        </authorList>
    </citation>
    <scope>NUCLEOTIDE SEQUENCE [LARGE SCALE GENOMIC DNA]</scope>
    <source>
        <strain evidence="14 15">SC2-9</strain>
    </source>
</reference>
<evidence type="ECO:0000259" key="12">
    <source>
        <dbReference type="Pfam" id="PF00535"/>
    </source>
</evidence>
<evidence type="ECO:0000256" key="7">
    <source>
        <dbReference type="ARBA" id="ARBA00022916"/>
    </source>
</evidence>
<keyword evidence="3 11" id="KW-0997">Cell inner membrane</keyword>
<proteinExistence type="predicted"/>
<feature type="transmembrane region" description="Helical" evidence="11">
    <location>
        <begin position="526"/>
        <end position="546"/>
    </location>
</feature>
<dbReference type="NCBIfam" id="TIGR03030">
    <property type="entry name" value="CelA"/>
    <property type="match status" value="1"/>
</dbReference>
<comment type="pathway">
    <text evidence="11">Glycan metabolism; bacterial cellulose biosynthesis.</text>
</comment>
<dbReference type="GO" id="GO:0030244">
    <property type="term" value="P:cellulose biosynthetic process"/>
    <property type="evidence" value="ECO:0007669"/>
    <property type="project" value="UniProtKB-KW"/>
</dbReference>
<dbReference type="OrthoDB" id="9806824at2"/>
<evidence type="ECO:0000256" key="4">
    <source>
        <dbReference type="ARBA" id="ARBA00022676"/>
    </source>
</evidence>
<keyword evidence="6 11" id="KW-0812">Transmembrane</keyword>
<dbReference type="PANTHER" id="PTHR43867:SF2">
    <property type="entry name" value="CELLULOSE SYNTHASE CATALYTIC SUBUNIT A [UDP-FORMING]"/>
    <property type="match status" value="1"/>
</dbReference>
<dbReference type="EMBL" id="CP027667">
    <property type="protein sequence ID" value="AVO50309.1"/>
    <property type="molecule type" value="Genomic_DNA"/>
</dbReference>